<dbReference type="PRINTS" id="PR01171">
    <property type="entry name" value="BCTLIPOCALIN"/>
</dbReference>
<dbReference type="InterPro" id="IPR022272">
    <property type="entry name" value="Lipocalin_CS"/>
</dbReference>
<dbReference type="Pfam" id="PF08212">
    <property type="entry name" value="Lipocalin_2"/>
    <property type="match status" value="1"/>
</dbReference>
<keyword evidence="2" id="KW-0472">Membrane</keyword>
<dbReference type="PIRSF" id="PIRSF036893">
    <property type="entry name" value="Lipocalin_ApoD"/>
    <property type="match status" value="1"/>
</dbReference>
<dbReference type="PANTHER" id="PTHR10612">
    <property type="entry name" value="APOLIPOPROTEIN D"/>
    <property type="match status" value="1"/>
</dbReference>
<dbReference type="CDD" id="cd19438">
    <property type="entry name" value="lipocalin_Blc-like"/>
    <property type="match status" value="1"/>
</dbReference>
<dbReference type="InterPro" id="IPR047202">
    <property type="entry name" value="Lipocalin_Blc-like_dom"/>
</dbReference>
<evidence type="ECO:0000313" key="4">
    <source>
        <dbReference type="EMBL" id="MCF2949805.1"/>
    </source>
</evidence>
<dbReference type="InterPro" id="IPR002446">
    <property type="entry name" value="Lipocalin_bac"/>
</dbReference>
<evidence type="ECO:0000259" key="3">
    <source>
        <dbReference type="Pfam" id="PF08212"/>
    </source>
</evidence>
<keyword evidence="2" id="KW-0998">Cell outer membrane</keyword>
<keyword evidence="5" id="KW-1185">Reference proteome</keyword>
<comment type="subunit">
    <text evidence="2">Homodimer.</text>
</comment>
<dbReference type="PROSITE" id="PS00213">
    <property type="entry name" value="LIPOCALIN"/>
    <property type="match status" value="1"/>
</dbReference>
<keyword evidence="2" id="KW-0449">Lipoprotein</keyword>
<dbReference type="InterPro" id="IPR012674">
    <property type="entry name" value="Calycin"/>
</dbReference>
<accession>A0ABS9DA25</accession>
<dbReference type="EMBL" id="JAKGAS010000011">
    <property type="protein sequence ID" value="MCF2949805.1"/>
    <property type="molecule type" value="Genomic_DNA"/>
</dbReference>
<dbReference type="Gene3D" id="2.40.128.20">
    <property type="match status" value="1"/>
</dbReference>
<name>A0ABS9DA25_9ALTE</name>
<dbReference type="InterPro" id="IPR022271">
    <property type="entry name" value="Lipocalin_ApoD"/>
</dbReference>
<comment type="similarity">
    <text evidence="1 2">Belongs to the calycin superfamily. Lipocalin family.</text>
</comment>
<organism evidence="4 5">
    <name type="scientific">Paraglaciecola algarum</name>
    <dbReference type="NCBI Taxonomy" id="3050085"/>
    <lineage>
        <taxon>Bacteria</taxon>
        <taxon>Pseudomonadati</taxon>
        <taxon>Pseudomonadota</taxon>
        <taxon>Gammaproteobacteria</taxon>
        <taxon>Alteromonadales</taxon>
        <taxon>Alteromonadaceae</taxon>
        <taxon>Paraglaciecola</taxon>
    </lineage>
</organism>
<dbReference type="PANTHER" id="PTHR10612:SF34">
    <property type="entry name" value="APOLIPOPROTEIN D"/>
    <property type="match status" value="1"/>
</dbReference>
<protein>
    <recommendedName>
        <fullName evidence="2">Outer membrane lipoprotein Blc</fullName>
    </recommendedName>
</protein>
<dbReference type="SUPFAM" id="SSF50814">
    <property type="entry name" value="Lipocalins"/>
    <property type="match status" value="1"/>
</dbReference>
<proteinExistence type="inferred from homology"/>
<evidence type="ECO:0000256" key="2">
    <source>
        <dbReference type="PIRNR" id="PIRNR036893"/>
    </source>
</evidence>
<evidence type="ECO:0000256" key="1">
    <source>
        <dbReference type="ARBA" id="ARBA00006889"/>
    </source>
</evidence>
<feature type="domain" description="Lipocalin/cytosolic fatty-acid binding" evidence="3">
    <location>
        <begin position="31"/>
        <end position="168"/>
    </location>
</feature>
<comment type="subcellular location">
    <subcellularLocation>
        <location evidence="2">Cell outer membrane</location>
    </subcellularLocation>
</comment>
<comment type="function">
    <text evidence="2">Involved in the storage or transport of lipids necessary for membrane maintenance under stressful conditions. Displays a binding preference for lysophospholipids.</text>
</comment>
<sequence length="174" mass="19698">MLKIITIIACGILFTACTGIPQGMTPVANFNLEKYQGKWYEIARLDHSFERGLEQVSAQYKIKPDGDVEVINQGYSPADKEWSKAIGNAKFVEQTDVGHLKVSFFGPFYGSYVIFYLDDNYQHAFVSGPDTSYLWLLSRTPTVSPQLLEKFKTMSKKLAFDVDNLILVNHTDLK</sequence>
<reference evidence="4 5" key="1">
    <citation type="submission" date="2022-01" db="EMBL/GenBank/DDBJ databases">
        <title>Paraglaciecola sp. G1-23.</title>
        <authorList>
            <person name="Jin M.S."/>
            <person name="Han D.M."/>
            <person name="Kim H.M."/>
            <person name="Jeon C.O."/>
        </authorList>
    </citation>
    <scope>NUCLEOTIDE SEQUENCE [LARGE SCALE GENOMIC DNA]</scope>
    <source>
        <strain evidence="4 5">G1-23</strain>
    </source>
</reference>
<dbReference type="Proteomes" id="UP001521137">
    <property type="component" value="Unassembled WGS sequence"/>
</dbReference>
<gene>
    <name evidence="4" type="ORF">L0668_16925</name>
</gene>
<dbReference type="RefSeq" id="WP_235313906.1">
    <property type="nucleotide sequence ID" value="NZ_JAKGAS010000011.1"/>
</dbReference>
<evidence type="ECO:0000313" key="5">
    <source>
        <dbReference type="Proteomes" id="UP001521137"/>
    </source>
</evidence>
<dbReference type="InterPro" id="IPR000566">
    <property type="entry name" value="Lipocln_cytosolic_FA-bd_dom"/>
</dbReference>
<comment type="caution">
    <text evidence="4">The sequence shown here is derived from an EMBL/GenBank/DDBJ whole genome shotgun (WGS) entry which is preliminary data.</text>
</comment>
<dbReference type="PROSITE" id="PS51257">
    <property type="entry name" value="PROKAR_LIPOPROTEIN"/>
    <property type="match status" value="1"/>
</dbReference>
<keyword evidence="2" id="KW-0446">Lipid-binding</keyword>